<dbReference type="SUPFAM" id="SSF51556">
    <property type="entry name" value="Metallo-dependent hydrolases"/>
    <property type="match status" value="1"/>
</dbReference>
<comment type="caution">
    <text evidence="2">The sequence shown here is derived from an EMBL/GenBank/DDBJ whole genome shotgun (WGS) entry which is preliminary data.</text>
</comment>
<evidence type="ECO:0000313" key="3">
    <source>
        <dbReference type="Proteomes" id="UP001501074"/>
    </source>
</evidence>
<dbReference type="PANTHER" id="PTHR43383">
    <property type="entry name" value="NODULIN 6"/>
    <property type="match status" value="1"/>
</dbReference>
<name>A0ABP7AR02_9ACTN</name>
<dbReference type="Proteomes" id="UP001501074">
    <property type="component" value="Unassembled WGS sequence"/>
</dbReference>
<dbReference type="Gene3D" id="3.20.20.140">
    <property type="entry name" value="Metal-dependent hydrolases"/>
    <property type="match status" value="1"/>
</dbReference>
<dbReference type="InterPro" id="IPR006680">
    <property type="entry name" value="Amidohydro-rel"/>
</dbReference>
<dbReference type="InterPro" id="IPR032466">
    <property type="entry name" value="Metal_Hydrolase"/>
</dbReference>
<proteinExistence type="predicted"/>
<dbReference type="Pfam" id="PF04909">
    <property type="entry name" value="Amidohydro_2"/>
    <property type="match status" value="1"/>
</dbReference>
<evidence type="ECO:0000259" key="1">
    <source>
        <dbReference type="Pfam" id="PF04909"/>
    </source>
</evidence>
<gene>
    <name evidence="2" type="ORF">GCM10022223_67040</name>
</gene>
<protein>
    <submittedName>
        <fullName evidence="2">Amidohydrolase family protein</fullName>
    </submittedName>
</protein>
<dbReference type="RefSeq" id="WP_231481433.1">
    <property type="nucleotide sequence ID" value="NZ_BAAAZO010000012.1"/>
</dbReference>
<evidence type="ECO:0000313" key="2">
    <source>
        <dbReference type="EMBL" id="GAA3638587.1"/>
    </source>
</evidence>
<keyword evidence="3" id="KW-1185">Reference proteome</keyword>
<dbReference type="EMBL" id="BAAAZO010000012">
    <property type="protein sequence ID" value="GAA3638587.1"/>
    <property type="molecule type" value="Genomic_DNA"/>
</dbReference>
<sequence>MPPTGPQTTTGSRTAINPRTTTNLLATVDPLTTADPLVTPDDLRAAIDRIPLVDHHVHSVVGENLTEAELEVALTEAYLPPARPATVFDSQLGFAVRNWCAPLLGLPAFTSPAAYVARRAELGPDEVNRRFLTAAGASDLLVDIGYAGDRLIPDAELARLSGTHVRTLLRLESIAERWISSDLEGLASLDALLRESASSAVGFKSVAAYRGGLRLPAEPPAAQDVEIALRAWRDTVSTRDAPPRLTDRTILRHLIWWALRDGRPLQFHTGFGDPDLLLRESDPLALQDLLVRAADLGGPVVLLHTYPFVRHAGYLAAVLPHVYFDVGLTSNHIGTSAVTAVREALELTPFGKLLYSSDGIGLPELTFLGARQWRAATTAVLTENMRDHGWPAGECLRVAELIGRGNAQAIYGLTDQDSYPAPGPEED</sequence>
<accession>A0ABP7AR02</accession>
<dbReference type="PANTHER" id="PTHR43383:SF2">
    <property type="entry name" value="AMIDOHYDROLASE 2 FAMILY PROTEIN"/>
    <property type="match status" value="1"/>
</dbReference>
<feature type="domain" description="Amidohydrolase-related" evidence="1">
    <location>
        <begin position="246"/>
        <end position="413"/>
    </location>
</feature>
<organism evidence="2 3">
    <name type="scientific">Kineosporia mesophila</name>
    <dbReference type="NCBI Taxonomy" id="566012"/>
    <lineage>
        <taxon>Bacteria</taxon>
        <taxon>Bacillati</taxon>
        <taxon>Actinomycetota</taxon>
        <taxon>Actinomycetes</taxon>
        <taxon>Kineosporiales</taxon>
        <taxon>Kineosporiaceae</taxon>
        <taxon>Kineosporia</taxon>
    </lineage>
</organism>
<reference evidence="3" key="1">
    <citation type="journal article" date="2019" name="Int. J. Syst. Evol. Microbiol.">
        <title>The Global Catalogue of Microorganisms (GCM) 10K type strain sequencing project: providing services to taxonomists for standard genome sequencing and annotation.</title>
        <authorList>
            <consortium name="The Broad Institute Genomics Platform"/>
            <consortium name="The Broad Institute Genome Sequencing Center for Infectious Disease"/>
            <person name="Wu L."/>
            <person name="Ma J."/>
        </authorList>
    </citation>
    <scope>NUCLEOTIDE SEQUENCE [LARGE SCALE GENOMIC DNA]</scope>
    <source>
        <strain evidence="3">JCM 16902</strain>
    </source>
</reference>